<dbReference type="EMBL" id="AP019860">
    <property type="protein sequence ID" value="BBM87229.1"/>
    <property type="molecule type" value="Genomic_DNA"/>
</dbReference>
<feature type="coiled-coil region" evidence="1">
    <location>
        <begin position="49"/>
        <end position="104"/>
    </location>
</feature>
<dbReference type="AlphaFoldDB" id="A0A5S9ISD3"/>
<accession>A0A5S9ISD3</accession>
<dbReference type="KEGG" id="uam:UABAM_05632"/>
<evidence type="ECO:0000313" key="4">
    <source>
        <dbReference type="Proteomes" id="UP000326354"/>
    </source>
</evidence>
<feature type="compositionally biased region" description="Acidic residues" evidence="2">
    <location>
        <begin position="134"/>
        <end position="156"/>
    </location>
</feature>
<dbReference type="Proteomes" id="UP000326354">
    <property type="component" value="Chromosome"/>
</dbReference>
<evidence type="ECO:0000313" key="3">
    <source>
        <dbReference type="EMBL" id="BBM87229.1"/>
    </source>
</evidence>
<dbReference type="RefSeq" id="WP_151971255.1">
    <property type="nucleotide sequence ID" value="NZ_AP019860.1"/>
</dbReference>
<feature type="region of interest" description="Disordered" evidence="2">
    <location>
        <begin position="132"/>
        <end position="156"/>
    </location>
</feature>
<organism evidence="3 4">
    <name type="scientific">Uabimicrobium amorphum</name>
    <dbReference type="NCBI Taxonomy" id="2596890"/>
    <lineage>
        <taxon>Bacteria</taxon>
        <taxon>Pseudomonadati</taxon>
        <taxon>Planctomycetota</taxon>
        <taxon>Candidatus Uabimicrobiia</taxon>
        <taxon>Candidatus Uabimicrobiales</taxon>
        <taxon>Candidatus Uabimicrobiaceae</taxon>
        <taxon>Candidatus Uabimicrobium</taxon>
    </lineage>
</organism>
<reference evidence="3 4" key="1">
    <citation type="submission" date="2019-08" db="EMBL/GenBank/DDBJ databases">
        <title>Complete genome sequence of Candidatus Uab amorphum.</title>
        <authorList>
            <person name="Shiratori T."/>
            <person name="Suzuki S."/>
            <person name="Kakizawa Y."/>
            <person name="Ishida K."/>
        </authorList>
    </citation>
    <scope>NUCLEOTIDE SEQUENCE [LARGE SCALE GENOMIC DNA]</scope>
    <source>
        <strain evidence="3 4">SRT547</strain>
    </source>
</reference>
<name>A0A5S9ISD3_UABAM</name>
<evidence type="ECO:0000256" key="2">
    <source>
        <dbReference type="SAM" id="MobiDB-lite"/>
    </source>
</evidence>
<proteinExistence type="predicted"/>
<gene>
    <name evidence="3" type="ORF">UABAM_05632</name>
</gene>
<protein>
    <submittedName>
        <fullName evidence="3">Uncharacterized protein</fullName>
    </submittedName>
</protein>
<sequence length="156" mass="18089">MAENDIQKREAEYAGFVDQGTRAVLEEAVQKIVETFAQTDALEDILSYLEEMRENASRTDERIKEIQQREKQINDRITVSETSIRNLLQRIQEMEVQISKATEQMEQFVGYLVSIAKFFEQPPLKRMFGRLEVEGEGEEEQAGEEPAEPSENEEQK</sequence>
<keyword evidence="4" id="KW-1185">Reference proteome</keyword>
<evidence type="ECO:0000256" key="1">
    <source>
        <dbReference type="SAM" id="Coils"/>
    </source>
</evidence>
<keyword evidence="1" id="KW-0175">Coiled coil</keyword>